<dbReference type="Pfam" id="PF13635">
    <property type="entry name" value="DUF4143"/>
    <property type="match status" value="1"/>
</dbReference>
<accession>A0A1F7IGW6</accession>
<proteinExistence type="predicted"/>
<dbReference type="Gene3D" id="3.40.50.300">
    <property type="entry name" value="P-loop containing nucleotide triphosphate hydrolases"/>
    <property type="match status" value="1"/>
</dbReference>
<dbReference type="InterPro" id="IPR025420">
    <property type="entry name" value="DUF4143"/>
</dbReference>
<evidence type="ECO:0000259" key="2">
    <source>
        <dbReference type="Pfam" id="PF13635"/>
    </source>
</evidence>
<dbReference type="AlphaFoldDB" id="A0A1F7IGW6"/>
<comment type="caution">
    <text evidence="3">The sequence shown here is derived from an EMBL/GenBank/DDBJ whole genome shotgun (WGS) entry which is preliminary data.</text>
</comment>
<dbReference type="InterPro" id="IPR041682">
    <property type="entry name" value="AAA_14"/>
</dbReference>
<gene>
    <name evidence="3" type="ORF">A2954_06245</name>
</gene>
<dbReference type="PANTHER" id="PTHR43566">
    <property type="entry name" value="CONSERVED PROTEIN"/>
    <property type="match status" value="1"/>
</dbReference>
<reference evidence="3 4" key="1">
    <citation type="journal article" date="2016" name="Nat. Commun.">
        <title>Thousands of microbial genomes shed light on interconnected biogeochemical processes in an aquifer system.</title>
        <authorList>
            <person name="Anantharaman K."/>
            <person name="Brown C.T."/>
            <person name="Hug L.A."/>
            <person name="Sharon I."/>
            <person name="Castelle C.J."/>
            <person name="Probst A.J."/>
            <person name="Thomas B.C."/>
            <person name="Singh A."/>
            <person name="Wilkins M.J."/>
            <person name="Karaoz U."/>
            <person name="Brodie E.L."/>
            <person name="Williams K.H."/>
            <person name="Hubbard S.S."/>
            <person name="Banfield J.F."/>
        </authorList>
    </citation>
    <scope>NUCLEOTIDE SEQUENCE [LARGE SCALE GENOMIC DNA]</scope>
</reference>
<evidence type="ECO:0000313" key="4">
    <source>
        <dbReference type="Proteomes" id="UP000177698"/>
    </source>
</evidence>
<organism evidence="3 4">
    <name type="scientific">Candidatus Roizmanbacteria bacterium RIFCSPLOWO2_01_FULL_37_12</name>
    <dbReference type="NCBI Taxonomy" id="1802056"/>
    <lineage>
        <taxon>Bacteria</taxon>
        <taxon>Candidatus Roizmaniibacteriota</taxon>
    </lineage>
</organism>
<dbReference type="SUPFAM" id="SSF52540">
    <property type="entry name" value="P-loop containing nucleoside triphosphate hydrolases"/>
    <property type="match status" value="1"/>
</dbReference>
<dbReference type="InterPro" id="IPR027417">
    <property type="entry name" value="P-loop_NTPase"/>
</dbReference>
<feature type="domain" description="DUF4143" evidence="2">
    <location>
        <begin position="187"/>
        <end position="342"/>
    </location>
</feature>
<feature type="domain" description="AAA" evidence="1">
    <location>
        <begin position="19"/>
        <end position="139"/>
    </location>
</feature>
<dbReference type="EMBL" id="MGAG01000001">
    <property type="protein sequence ID" value="OGK42600.1"/>
    <property type="molecule type" value="Genomic_DNA"/>
</dbReference>
<protein>
    <recommendedName>
        <fullName evidence="5">AAA+ ATPase domain-containing protein</fullName>
    </recommendedName>
</protein>
<evidence type="ECO:0000259" key="1">
    <source>
        <dbReference type="Pfam" id="PF13173"/>
    </source>
</evidence>
<evidence type="ECO:0000313" key="3">
    <source>
        <dbReference type="EMBL" id="OGK42600.1"/>
    </source>
</evidence>
<evidence type="ECO:0008006" key="5">
    <source>
        <dbReference type="Google" id="ProtNLM"/>
    </source>
</evidence>
<dbReference type="Pfam" id="PF13173">
    <property type="entry name" value="AAA_14"/>
    <property type="match status" value="1"/>
</dbReference>
<dbReference type="PANTHER" id="PTHR43566:SF1">
    <property type="entry name" value="AAA+ ATPASE DOMAIN-CONTAINING PROTEIN"/>
    <property type="match status" value="1"/>
</dbReference>
<dbReference type="Proteomes" id="UP000177698">
    <property type="component" value="Unassembled WGS sequence"/>
</dbReference>
<name>A0A1F7IGW6_9BACT</name>
<sequence length="373" mass="43279">MIPRILTQTVVNRVKSGFINIIYGPRRVGKTILLKQIADKIKLPGVWFDGDHQETRNALSNTSLVVLSKLVNHSDAVFIDEAQRIPNIGLALKILIDAFPNKKIFVTGSSSLRLSQGIQDSLTGRNLTYRLFPLSTKELAGDLQDFQKSSLLQEQLRFGGYPYLQTVNNQTEKREYLKSMTEDYLFKDVVMLKDISQPDNLRKLATLLAFQIGSEVSYNELASNLNIDVKTVIRYLDLLKLSFVIFEIGSFSKNLRKEIAKSKKYYFWDLGIRNALIDQFHELTVRRDTGSLWENFLAVERLKKHEYSGKSVRYYFWRTYDQAEIDWIEVEEGNLTAFEFKFKKANNKTPKKFLETYKKESKTITKENYLTFL</sequence>